<comment type="similarity">
    <text evidence="1">Belongs to the peptidase C48 family.</text>
</comment>
<proteinExistence type="inferred from homology"/>
<protein>
    <recommendedName>
        <fullName evidence="4">Ubiquitin-like protease family profile domain-containing protein</fullName>
    </recommendedName>
</protein>
<dbReference type="GO" id="GO:0019783">
    <property type="term" value="F:ubiquitin-like protein peptidase activity"/>
    <property type="evidence" value="ECO:0007669"/>
    <property type="project" value="UniProtKB-ARBA"/>
</dbReference>
<keyword evidence="6" id="KW-1185">Reference proteome</keyword>
<dbReference type="Gene3D" id="3.40.395.10">
    <property type="entry name" value="Adenoviral Proteinase, Chain A"/>
    <property type="match status" value="1"/>
</dbReference>
<evidence type="ECO:0000256" key="2">
    <source>
        <dbReference type="ARBA" id="ARBA00022670"/>
    </source>
</evidence>
<dbReference type="PANTHER" id="PTHR33096">
    <property type="entry name" value="CXC2 DOMAIN-CONTAINING PROTEIN"/>
    <property type="match status" value="1"/>
</dbReference>
<organism evidence="5 6">
    <name type="scientific">Pleurotus eryngii</name>
    <name type="common">Boletus of the steppes</name>
    <dbReference type="NCBI Taxonomy" id="5323"/>
    <lineage>
        <taxon>Eukaryota</taxon>
        <taxon>Fungi</taxon>
        <taxon>Dikarya</taxon>
        <taxon>Basidiomycota</taxon>
        <taxon>Agaricomycotina</taxon>
        <taxon>Agaricomycetes</taxon>
        <taxon>Agaricomycetidae</taxon>
        <taxon>Agaricales</taxon>
        <taxon>Pleurotineae</taxon>
        <taxon>Pleurotaceae</taxon>
        <taxon>Pleurotus</taxon>
    </lineage>
</organism>
<dbReference type="Pfam" id="PF18758">
    <property type="entry name" value="KDZ"/>
    <property type="match status" value="1"/>
</dbReference>
<reference evidence="5" key="1">
    <citation type="submission" date="2020-11" db="EMBL/GenBank/DDBJ databases">
        <authorList>
            <consortium name="DOE Joint Genome Institute"/>
            <person name="Ahrendt S."/>
            <person name="Riley R."/>
            <person name="Andreopoulos W."/>
            <person name="Labutti K."/>
            <person name="Pangilinan J."/>
            <person name="Ruiz-Duenas F.J."/>
            <person name="Barrasa J.M."/>
            <person name="Sanchez-Garcia M."/>
            <person name="Camarero S."/>
            <person name="Miyauchi S."/>
            <person name="Serrano A."/>
            <person name="Linde D."/>
            <person name="Babiker R."/>
            <person name="Drula E."/>
            <person name="Ayuso-Fernandez I."/>
            <person name="Pacheco R."/>
            <person name="Padilla G."/>
            <person name="Ferreira P."/>
            <person name="Barriuso J."/>
            <person name="Kellner H."/>
            <person name="Castanera R."/>
            <person name="Alfaro M."/>
            <person name="Ramirez L."/>
            <person name="Pisabarro A.G."/>
            <person name="Kuo A."/>
            <person name="Tritt A."/>
            <person name="Lipzen A."/>
            <person name="He G."/>
            <person name="Yan M."/>
            <person name="Ng V."/>
            <person name="Cullen D."/>
            <person name="Martin F."/>
            <person name="Rosso M.-N."/>
            <person name="Henrissat B."/>
            <person name="Hibbett D."/>
            <person name="Martinez A.T."/>
            <person name="Grigoriev I.V."/>
        </authorList>
    </citation>
    <scope>NUCLEOTIDE SEQUENCE</scope>
    <source>
        <strain evidence="5">ATCC 90797</strain>
    </source>
</reference>
<sequence length="1136" mass="127917">MPKSQRKLQIVVPDLGQHYVSSKKAVPRHPTIVRPLGHELKKCRLMDELNKLLANSGTTITAVSNTPTGEHDDRAHNTSDALDDLTAQMITNMDMDPPTPCAAVTPPPKVIGKASNKLYSSWASLLPTLVEPLLEYECQSISKPLTSPSSILCECTSGHNIDCKFKMFNMLCLFPDRCKCQMIPQHLVTHGPFPTSPAQPQIAVSINLLNFFHSLFEELCDTVHAISHALKKYYLCHGYILTSNQTGDEVKEPFHQSLRYAMQWHDTLLEPHNTFSPPNISSRLSNTALANHGINHPPLLPIPCCARELQNKFGVPFSEGGDFHVAIDRNVHHRHRRSAGDSVRFHKPGYFLLKEEVDQVGVYIHKARKGKPKEIQPVSHDAANNNKAKLNMEQFDDHGISALVCRHGAPLFTTNIDTPGEQQKYAVALIQHLFQCISDNSTVLILYNVGCILNQSMELYDILPPDITARLEFTTSAMHVYAHQWSCQLVYNLRLQEGVGLTDGEGVECLWSRLCKLIGITCTSGRSCCIWLVDCQLNSIGSSHCEDLGDWLTRCYAFMQKELGANKTVVWNTGFTAQLSVQAYVPMHLKQELDSILNYTTIEATKKALSKGTTLLASRLLPELILIGEKLRTQADQIYNTLNVQNHFPELKQCSLEFHAIGSFFEWDKLDQAVGGQQQSIALLTAINKFNALCGTLEKLHDPTWLVPLPKPLPTQLSGLRDAQELMEDVWITPSDSTVPQWLENLDIQNGIWAMQKIDRCTEESVRLHCEAENMCLWLTTESATIHQALAVPCIQSDKNLLLCLEQYLTSVECLEAQWTCSLITHKRLQGILDQLRSNPTPLKPVMFTTSVDCLMEVDYLNNDHEVLAKEARFLEPEAIILSDILEDTEVSDDGLEVEVMLIEAPVSLCHSEHTRTPRANQDKDVHPQSWLDDICINACASLLQDFLSAPQLPSSDISRACAIFSTHDLVWVRHNVSNKYFWGQVRAMKYWNKATWIIPIHRPSPENHWVLCITLPHSHILYLFDSFGHHRSWDQDVEAFECGTLECHEAHHPACAHGQQAVQVMPSHYRRMDCQTDLSMQTNGYDCGIWVLAGITAALQGFHVPALTELEVRELRLHLHRAVMAQPVYVPQSCR</sequence>
<evidence type="ECO:0000313" key="6">
    <source>
        <dbReference type="Proteomes" id="UP000807025"/>
    </source>
</evidence>
<keyword evidence="3" id="KW-0378">Hydrolase</keyword>
<dbReference type="InterPro" id="IPR003653">
    <property type="entry name" value="Peptidase_C48_C"/>
</dbReference>
<keyword evidence="2" id="KW-0645">Protease</keyword>
<dbReference type="EMBL" id="MU154577">
    <property type="protein sequence ID" value="KAF9494123.1"/>
    <property type="molecule type" value="Genomic_DNA"/>
</dbReference>
<comment type="caution">
    <text evidence="5">The sequence shown here is derived from an EMBL/GenBank/DDBJ whole genome shotgun (WGS) entry which is preliminary data.</text>
</comment>
<dbReference type="GO" id="GO:0006508">
    <property type="term" value="P:proteolysis"/>
    <property type="evidence" value="ECO:0007669"/>
    <property type="project" value="UniProtKB-KW"/>
</dbReference>
<dbReference type="InterPro" id="IPR038765">
    <property type="entry name" value="Papain-like_cys_pep_sf"/>
</dbReference>
<dbReference type="Pfam" id="PF02902">
    <property type="entry name" value="Peptidase_C48"/>
    <property type="match status" value="1"/>
</dbReference>
<dbReference type="OrthoDB" id="3253684at2759"/>
<evidence type="ECO:0000259" key="4">
    <source>
        <dbReference type="PROSITE" id="PS50600"/>
    </source>
</evidence>
<dbReference type="Proteomes" id="UP000807025">
    <property type="component" value="Unassembled WGS sequence"/>
</dbReference>
<dbReference type="AlphaFoldDB" id="A0A9P6DF64"/>
<name>A0A9P6DF64_PLEER</name>
<dbReference type="PROSITE" id="PS50600">
    <property type="entry name" value="ULP_PROTEASE"/>
    <property type="match status" value="1"/>
</dbReference>
<feature type="domain" description="Ubiquitin-like protease family profile" evidence="4">
    <location>
        <begin position="907"/>
        <end position="1099"/>
    </location>
</feature>
<evidence type="ECO:0000256" key="1">
    <source>
        <dbReference type="ARBA" id="ARBA00005234"/>
    </source>
</evidence>
<evidence type="ECO:0000256" key="3">
    <source>
        <dbReference type="ARBA" id="ARBA00022801"/>
    </source>
</evidence>
<dbReference type="SUPFAM" id="SSF54001">
    <property type="entry name" value="Cysteine proteinases"/>
    <property type="match status" value="1"/>
</dbReference>
<evidence type="ECO:0000313" key="5">
    <source>
        <dbReference type="EMBL" id="KAF9494123.1"/>
    </source>
</evidence>
<dbReference type="GO" id="GO:0008234">
    <property type="term" value="F:cysteine-type peptidase activity"/>
    <property type="evidence" value="ECO:0007669"/>
    <property type="project" value="InterPro"/>
</dbReference>
<dbReference type="InterPro" id="IPR040521">
    <property type="entry name" value="KDZ"/>
</dbReference>
<dbReference type="PANTHER" id="PTHR33096:SF1">
    <property type="entry name" value="CXC1-LIKE CYSTEINE CLUSTER ASSOCIATED WITH KDZ TRANSPOSASES DOMAIN-CONTAINING PROTEIN"/>
    <property type="match status" value="1"/>
</dbReference>
<accession>A0A9P6DF64</accession>
<gene>
    <name evidence="5" type="ORF">BDN71DRAFT_1483215</name>
</gene>